<dbReference type="AlphaFoldDB" id="A0A7G3GAB2"/>
<sequence length="139" mass="15545">MKTVALQIRDLIMERLRAVLPLDVALEYDPLHALPDDVSRAVVVRLGSGLPTGGPTGLRNWSRLITIYLMCRRQVDSDAVLEELDALIDSALPQSGLPLIIELERIEDEFKREEFGEVIAAKLVPYNIKYRTSETSLTG</sequence>
<dbReference type="Proteomes" id="UP000515917">
    <property type="component" value="Chromosome"/>
</dbReference>
<name>A0A7G3GAB2_9NEIS</name>
<dbReference type="EMBL" id="CP025781">
    <property type="protein sequence ID" value="QBC44460.1"/>
    <property type="molecule type" value="Genomic_DNA"/>
</dbReference>
<accession>A0A7G3GAB2</accession>
<evidence type="ECO:0000313" key="2">
    <source>
        <dbReference type="Proteomes" id="UP000515917"/>
    </source>
</evidence>
<dbReference type="RefSeq" id="WP_130107000.1">
    <property type="nucleotide sequence ID" value="NZ_CP025781.1"/>
</dbReference>
<protein>
    <submittedName>
        <fullName evidence="1">Uncharacterized protein</fullName>
    </submittedName>
</protein>
<dbReference type="KEGG" id="ifl:C1H71_13580"/>
<organism evidence="1 2">
    <name type="scientific">Iodobacter fluviatilis</name>
    <dbReference type="NCBI Taxonomy" id="537"/>
    <lineage>
        <taxon>Bacteria</taxon>
        <taxon>Pseudomonadati</taxon>
        <taxon>Pseudomonadota</taxon>
        <taxon>Betaproteobacteria</taxon>
        <taxon>Neisseriales</taxon>
        <taxon>Chitinibacteraceae</taxon>
        <taxon>Iodobacter</taxon>
    </lineage>
</organism>
<gene>
    <name evidence="1" type="ORF">C1H71_13580</name>
</gene>
<reference evidence="1 2" key="1">
    <citation type="submission" date="2018-01" db="EMBL/GenBank/DDBJ databases">
        <title>Genome sequence of Iodobacter sp. strain PCH194 isolated from Indian Trans-Himalaya.</title>
        <authorList>
            <person name="Kumar V."/>
            <person name="Thakur V."/>
            <person name="Kumar S."/>
            <person name="Singh D."/>
        </authorList>
    </citation>
    <scope>NUCLEOTIDE SEQUENCE [LARGE SCALE GENOMIC DNA]</scope>
    <source>
        <strain evidence="1 2">PCH194</strain>
    </source>
</reference>
<proteinExistence type="predicted"/>
<keyword evidence="2" id="KW-1185">Reference proteome</keyword>
<evidence type="ECO:0000313" key="1">
    <source>
        <dbReference type="EMBL" id="QBC44460.1"/>
    </source>
</evidence>